<dbReference type="InterPro" id="IPR020904">
    <property type="entry name" value="Sc_DH/Rdtase_CS"/>
</dbReference>
<dbReference type="PRINTS" id="PR00080">
    <property type="entry name" value="SDRFAMILY"/>
</dbReference>
<dbReference type="Pfam" id="PF13561">
    <property type="entry name" value="adh_short_C2"/>
    <property type="match status" value="1"/>
</dbReference>
<dbReference type="Proteomes" id="UP000033664">
    <property type="component" value="Unassembled WGS sequence"/>
</dbReference>
<evidence type="ECO:0000256" key="2">
    <source>
        <dbReference type="ARBA" id="ARBA00023002"/>
    </source>
</evidence>
<dbReference type="AlphaFoldDB" id="A0A0F4PP85"/>
<comment type="caution">
    <text evidence="4">The sequence shown here is derived from an EMBL/GenBank/DDBJ whole genome shotgun (WGS) entry which is preliminary data.</text>
</comment>
<comment type="similarity">
    <text evidence="1">Belongs to the short-chain dehydrogenases/reductases (SDR) family.</text>
</comment>
<dbReference type="PRINTS" id="PR00081">
    <property type="entry name" value="GDHRDH"/>
</dbReference>
<evidence type="ECO:0000259" key="3">
    <source>
        <dbReference type="SMART" id="SM00822"/>
    </source>
</evidence>
<dbReference type="EMBL" id="JXXZ01000008">
    <property type="protein sequence ID" value="KJY99273.1"/>
    <property type="molecule type" value="Genomic_DNA"/>
</dbReference>
<evidence type="ECO:0000313" key="5">
    <source>
        <dbReference type="Proteomes" id="UP000033664"/>
    </source>
</evidence>
<name>A0A0F4PP85_9GAMM</name>
<evidence type="ECO:0000313" key="4">
    <source>
        <dbReference type="EMBL" id="KJY99273.1"/>
    </source>
</evidence>
<proteinExistence type="inferred from homology"/>
<dbReference type="GeneID" id="58228888"/>
<sequence length="244" mass="25255">MNKHTVLVTGASRGIGAATARLLAEQGYQVVINYLKNHRAAQALVAEIEQGGGTALAVAGDVSQESEVERLFATIDEHCGGLTHLVNNVGILAAQTSLAGLNAQRINRILSVNVTSAFLCAQAALLRMPDNGAIVNVSSAAARTGAPFEYLDYAASKGAMDSFTIGLAKEVAARGIRVNGVRPGVIATDIHGDGGEPKRVHRLGPQLPLGRCGHAHEVAQAIAWLLGEQASFTTGTFIEVSGGA</sequence>
<dbReference type="InterPro" id="IPR036291">
    <property type="entry name" value="NAD(P)-bd_dom_sf"/>
</dbReference>
<dbReference type="EC" id="1.1.1.47" evidence="4"/>
<dbReference type="PANTHER" id="PTHR43639:SF1">
    <property type="entry name" value="SHORT-CHAIN DEHYDROGENASE_REDUCTASE FAMILY PROTEIN"/>
    <property type="match status" value="1"/>
</dbReference>
<keyword evidence="2 4" id="KW-0560">Oxidoreductase</keyword>
<protein>
    <submittedName>
        <fullName evidence="4">Sugar dehydrogenase</fullName>
        <ecNumber evidence="4">1.1.1.47</ecNumber>
    </submittedName>
</protein>
<dbReference type="eggNOG" id="COG1028">
    <property type="taxonomic scope" value="Bacteria"/>
</dbReference>
<gene>
    <name evidence="4" type="ORF">TW72_10330</name>
</gene>
<dbReference type="SMART" id="SM00822">
    <property type="entry name" value="PKS_KR"/>
    <property type="match status" value="1"/>
</dbReference>
<accession>A0A0F4PP85</accession>
<organism evidence="4 5">
    <name type="scientific">Pseudoalteromonas ruthenica</name>
    <dbReference type="NCBI Taxonomy" id="151081"/>
    <lineage>
        <taxon>Bacteria</taxon>
        <taxon>Pseudomonadati</taxon>
        <taxon>Pseudomonadota</taxon>
        <taxon>Gammaproteobacteria</taxon>
        <taxon>Alteromonadales</taxon>
        <taxon>Pseudoalteromonadaceae</taxon>
        <taxon>Pseudoalteromonas</taxon>
    </lineage>
</organism>
<dbReference type="CDD" id="cd05233">
    <property type="entry name" value="SDR_c"/>
    <property type="match status" value="1"/>
</dbReference>
<dbReference type="OrthoDB" id="9809287at2"/>
<dbReference type="PANTHER" id="PTHR43639">
    <property type="entry name" value="OXIDOREDUCTASE, SHORT-CHAIN DEHYDROGENASE/REDUCTASE FAMILY (AFU_ORTHOLOGUE AFUA_5G02870)"/>
    <property type="match status" value="1"/>
</dbReference>
<evidence type="ECO:0000256" key="1">
    <source>
        <dbReference type="ARBA" id="ARBA00006484"/>
    </source>
</evidence>
<dbReference type="FunFam" id="3.40.50.720:FF:000173">
    <property type="entry name" value="3-oxoacyl-[acyl-carrier protein] reductase"/>
    <property type="match status" value="1"/>
</dbReference>
<keyword evidence="5" id="KW-1185">Reference proteome</keyword>
<dbReference type="InterPro" id="IPR002347">
    <property type="entry name" value="SDR_fam"/>
</dbReference>
<dbReference type="GO" id="GO:0047936">
    <property type="term" value="F:glucose 1-dehydrogenase [NAD(P)+] activity"/>
    <property type="evidence" value="ECO:0007669"/>
    <property type="project" value="UniProtKB-EC"/>
</dbReference>
<dbReference type="Gene3D" id="3.40.50.720">
    <property type="entry name" value="NAD(P)-binding Rossmann-like Domain"/>
    <property type="match status" value="1"/>
</dbReference>
<dbReference type="RefSeq" id="WP_045979399.1">
    <property type="nucleotide sequence ID" value="NZ_JXXY01000007.1"/>
</dbReference>
<dbReference type="PATRIC" id="fig|151081.8.peg.1904"/>
<dbReference type="SUPFAM" id="SSF51735">
    <property type="entry name" value="NAD(P)-binding Rossmann-fold domains"/>
    <property type="match status" value="1"/>
</dbReference>
<feature type="domain" description="Ketoreductase" evidence="3">
    <location>
        <begin position="4"/>
        <end position="186"/>
    </location>
</feature>
<dbReference type="PROSITE" id="PS00061">
    <property type="entry name" value="ADH_SHORT"/>
    <property type="match status" value="1"/>
</dbReference>
<dbReference type="InterPro" id="IPR057326">
    <property type="entry name" value="KR_dom"/>
</dbReference>
<reference evidence="4 5" key="1">
    <citation type="journal article" date="2015" name="BMC Genomics">
        <title>Genome mining reveals unlocked bioactive potential of marine Gram-negative bacteria.</title>
        <authorList>
            <person name="Machado H."/>
            <person name="Sonnenschein E.C."/>
            <person name="Melchiorsen J."/>
            <person name="Gram L."/>
        </authorList>
    </citation>
    <scope>NUCLEOTIDE SEQUENCE [LARGE SCALE GENOMIC DNA]</scope>
    <source>
        <strain evidence="4 5">S3137</strain>
    </source>
</reference>